<evidence type="ECO:0000313" key="2">
    <source>
        <dbReference type="Proteomes" id="UP001149954"/>
    </source>
</evidence>
<dbReference type="Proteomes" id="UP001149954">
    <property type="component" value="Unassembled WGS sequence"/>
</dbReference>
<keyword evidence="2" id="KW-1185">Reference proteome</keyword>
<organism evidence="1 2">
    <name type="scientific">Penicillium fimorum</name>
    <dbReference type="NCBI Taxonomy" id="1882269"/>
    <lineage>
        <taxon>Eukaryota</taxon>
        <taxon>Fungi</taxon>
        <taxon>Dikarya</taxon>
        <taxon>Ascomycota</taxon>
        <taxon>Pezizomycotina</taxon>
        <taxon>Eurotiomycetes</taxon>
        <taxon>Eurotiomycetidae</taxon>
        <taxon>Eurotiales</taxon>
        <taxon>Aspergillaceae</taxon>
        <taxon>Penicillium</taxon>
    </lineage>
</organism>
<dbReference type="AlphaFoldDB" id="A0A9W9XZR1"/>
<protein>
    <submittedName>
        <fullName evidence="1">Uncharacterized protein</fullName>
    </submittedName>
</protein>
<sequence>MTCENAAAIIASSSAIEPPFRCKVIAAPDFNPFSCGSLGQGIYGMRHSVWHTRLQSDEMLLEKGIDKNVRLAVETMMCGQACAFCVGACVAVDEVYAVFVEGIAIKVYQGIEGEDGQKPFGLICRFRRVASRPLSHKNIE</sequence>
<reference evidence="1" key="1">
    <citation type="submission" date="2022-12" db="EMBL/GenBank/DDBJ databases">
        <authorList>
            <person name="Petersen C."/>
        </authorList>
    </citation>
    <scope>NUCLEOTIDE SEQUENCE</scope>
    <source>
        <strain evidence="1">IBT 29495</strain>
    </source>
</reference>
<dbReference type="EMBL" id="JAPWDS010000002">
    <property type="protein sequence ID" value="KAJ5512505.1"/>
    <property type="molecule type" value="Genomic_DNA"/>
</dbReference>
<evidence type="ECO:0000313" key="1">
    <source>
        <dbReference type="EMBL" id="KAJ5512505.1"/>
    </source>
</evidence>
<proteinExistence type="predicted"/>
<accession>A0A9W9XZR1</accession>
<comment type="caution">
    <text evidence="1">The sequence shown here is derived from an EMBL/GenBank/DDBJ whole genome shotgun (WGS) entry which is preliminary data.</text>
</comment>
<name>A0A9W9XZR1_9EURO</name>
<reference evidence="1" key="2">
    <citation type="journal article" date="2023" name="IMA Fungus">
        <title>Comparative genomic study of the Penicillium genus elucidates a diverse pangenome and 15 lateral gene transfer events.</title>
        <authorList>
            <person name="Petersen C."/>
            <person name="Sorensen T."/>
            <person name="Nielsen M.R."/>
            <person name="Sondergaard T.E."/>
            <person name="Sorensen J.L."/>
            <person name="Fitzpatrick D.A."/>
            <person name="Frisvad J.C."/>
            <person name="Nielsen K.L."/>
        </authorList>
    </citation>
    <scope>NUCLEOTIDE SEQUENCE</scope>
    <source>
        <strain evidence="1">IBT 29495</strain>
    </source>
</reference>
<gene>
    <name evidence="1" type="ORF">N7463_002057</name>
</gene>